<evidence type="ECO:0000313" key="1">
    <source>
        <dbReference type="EMBL" id="GMS92743.1"/>
    </source>
</evidence>
<dbReference type="Proteomes" id="UP001432027">
    <property type="component" value="Unassembled WGS sequence"/>
</dbReference>
<dbReference type="EMBL" id="BTSX01000004">
    <property type="protein sequence ID" value="GMS92743.1"/>
    <property type="molecule type" value="Genomic_DNA"/>
</dbReference>
<accession>A0AAV5TG76</accession>
<gene>
    <name evidence="1" type="ORF">PENTCL1PPCAC_14918</name>
</gene>
<proteinExistence type="predicted"/>
<evidence type="ECO:0000313" key="2">
    <source>
        <dbReference type="Proteomes" id="UP001432027"/>
    </source>
</evidence>
<protein>
    <submittedName>
        <fullName evidence="1">Uncharacterized protein</fullName>
    </submittedName>
</protein>
<comment type="caution">
    <text evidence="1">The sequence shown here is derived from an EMBL/GenBank/DDBJ whole genome shotgun (WGS) entry which is preliminary data.</text>
</comment>
<sequence>QSEESQMALLGGVVLELPVPPISHLNPLKPGEHRHVGAPFVPMHVPRPLQSEESQMALLGGVVLELPFP</sequence>
<organism evidence="1 2">
    <name type="scientific">Pristionchus entomophagus</name>
    <dbReference type="NCBI Taxonomy" id="358040"/>
    <lineage>
        <taxon>Eukaryota</taxon>
        <taxon>Metazoa</taxon>
        <taxon>Ecdysozoa</taxon>
        <taxon>Nematoda</taxon>
        <taxon>Chromadorea</taxon>
        <taxon>Rhabditida</taxon>
        <taxon>Rhabditina</taxon>
        <taxon>Diplogasteromorpha</taxon>
        <taxon>Diplogasteroidea</taxon>
        <taxon>Neodiplogasteridae</taxon>
        <taxon>Pristionchus</taxon>
    </lineage>
</organism>
<dbReference type="AlphaFoldDB" id="A0AAV5TG76"/>
<feature type="non-terminal residue" evidence="1">
    <location>
        <position position="69"/>
    </location>
</feature>
<reference evidence="1" key="1">
    <citation type="submission" date="2023-10" db="EMBL/GenBank/DDBJ databases">
        <title>Genome assembly of Pristionchus species.</title>
        <authorList>
            <person name="Yoshida K."/>
            <person name="Sommer R.J."/>
        </authorList>
    </citation>
    <scope>NUCLEOTIDE SEQUENCE</scope>
    <source>
        <strain evidence="1">RS0144</strain>
    </source>
</reference>
<keyword evidence="2" id="KW-1185">Reference proteome</keyword>
<name>A0AAV5TG76_9BILA</name>
<feature type="non-terminal residue" evidence="1">
    <location>
        <position position="1"/>
    </location>
</feature>